<gene>
    <name evidence="9" type="ORF">HKBW3S33_01438</name>
</gene>
<feature type="transmembrane region" description="Helical" evidence="8">
    <location>
        <begin position="246"/>
        <end position="270"/>
    </location>
</feature>
<feature type="transmembrane region" description="Helical" evidence="8">
    <location>
        <begin position="156"/>
        <end position="173"/>
    </location>
</feature>
<evidence type="ECO:0000256" key="1">
    <source>
        <dbReference type="ARBA" id="ARBA00004651"/>
    </source>
</evidence>
<evidence type="ECO:0000256" key="5">
    <source>
        <dbReference type="ARBA" id="ARBA00022692"/>
    </source>
</evidence>
<proteinExistence type="predicted"/>
<keyword evidence="7 8" id="KW-0472">Membrane</keyword>
<feature type="transmembrane region" description="Helical" evidence="8">
    <location>
        <begin position="295"/>
        <end position="319"/>
    </location>
</feature>
<evidence type="ECO:0000256" key="7">
    <source>
        <dbReference type="ARBA" id="ARBA00023136"/>
    </source>
</evidence>
<dbReference type="AlphaFoldDB" id="A0A6V8PAS1"/>
<evidence type="ECO:0000256" key="6">
    <source>
        <dbReference type="ARBA" id="ARBA00022989"/>
    </source>
</evidence>
<feature type="transmembrane region" description="Helical" evidence="8">
    <location>
        <begin position="205"/>
        <end position="234"/>
    </location>
</feature>
<dbReference type="PANTHER" id="PTHR33908">
    <property type="entry name" value="MANNOSYLTRANSFERASE YKCB-RELATED"/>
    <property type="match status" value="1"/>
</dbReference>
<feature type="transmembrane region" description="Helical" evidence="8">
    <location>
        <begin position="384"/>
        <end position="408"/>
    </location>
</feature>
<evidence type="ECO:0000313" key="9">
    <source>
        <dbReference type="EMBL" id="GFP28021.1"/>
    </source>
</evidence>
<dbReference type="Proteomes" id="UP000591948">
    <property type="component" value="Unassembled WGS sequence"/>
</dbReference>
<dbReference type="InterPro" id="IPR050297">
    <property type="entry name" value="LipidA_mod_glycosyltrf_83"/>
</dbReference>
<feature type="transmembrane region" description="Helical" evidence="8">
    <location>
        <begin position="95"/>
        <end position="117"/>
    </location>
</feature>
<evidence type="ECO:0000256" key="8">
    <source>
        <dbReference type="SAM" id="Phobius"/>
    </source>
</evidence>
<evidence type="ECO:0000256" key="2">
    <source>
        <dbReference type="ARBA" id="ARBA00022475"/>
    </source>
</evidence>
<keyword evidence="3" id="KW-0328">Glycosyltransferase</keyword>
<feature type="transmembrane region" description="Helical" evidence="8">
    <location>
        <begin position="31"/>
        <end position="51"/>
    </location>
</feature>
<dbReference type="GO" id="GO:0005886">
    <property type="term" value="C:plasma membrane"/>
    <property type="evidence" value="ECO:0007669"/>
    <property type="project" value="UniProtKB-SubCell"/>
</dbReference>
<keyword evidence="2" id="KW-1003">Cell membrane</keyword>
<evidence type="ECO:0000256" key="4">
    <source>
        <dbReference type="ARBA" id="ARBA00022679"/>
    </source>
</evidence>
<feature type="transmembrane region" description="Helical" evidence="8">
    <location>
        <begin position="357"/>
        <end position="377"/>
    </location>
</feature>
<dbReference type="PANTHER" id="PTHR33908:SF11">
    <property type="entry name" value="MEMBRANE PROTEIN"/>
    <property type="match status" value="1"/>
</dbReference>
<dbReference type="EMBL" id="BLRY01000099">
    <property type="protein sequence ID" value="GFP28021.1"/>
    <property type="molecule type" value="Genomic_DNA"/>
</dbReference>
<feature type="transmembrane region" description="Helical" evidence="8">
    <location>
        <begin position="180"/>
        <end position="199"/>
    </location>
</feature>
<evidence type="ECO:0008006" key="11">
    <source>
        <dbReference type="Google" id="ProtNLM"/>
    </source>
</evidence>
<feature type="transmembrane region" description="Helical" evidence="8">
    <location>
        <begin position="129"/>
        <end position="150"/>
    </location>
</feature>
<feature type="transmembrane region" description="Helical" evidence="8">
    <location>
        <begin position="331"/>
        <end position="351"/>
    </location>
</feature>
<accession>A0A6V8PAS1</accession>
<keyword evidence="4" id="KW-0808">Transferase</keyword>
<keyword evidence="6 8" id="KW-1133">Transmembrane helix</keyword>
<dbReference type="GO" id="GO:0009103">
    <property type="term" value="P:lipopolysaccharide biosynthetic process"/>
    <property type="evidence" value="ECO:0007669"/>
    <property type="project" value="UniProtKB-ARBA"/>
</dbReference>
<keyword evidence="10" id="KW-1185">Reference proteome</keyword>
<keyword evidence="5 8" id="KW-0812">Transmembrane</keyword>
<evidence type="ECO:0000256" key="3">
    <source>
        <dbReference type="ARBA" id="ARBA00022676"/>
    </source>
</evidence>
<reference evidence="9 10" key="1">
    <citation type="journal article" date="2020" name="Front. Microbiol.">
        <title>Single-cell genomics of novel Actinobacteria with the Wood-Ljungdahl pathway discovered in a serpentinizing system.</title>
        <authorList>
            <person name="Merino N."/>
            <person name="Kawai M."/>
            <person name="Boyd E.S."/>
            <person name="Colman D.R."/>
            <person name="McGlynn S.E."/>
            <person name="Nealson K.H."/>
            <person name="Kurokawa K."/>
            <person name="Hongoh Y."/>
        </authorList>
    </citation>
    <scope>NUCLEOTIDE SEQUENCE [LARGE SCALE GENOMIC DNA]</scope>
    <source>
        <strain evidence="9 10">S33</strain>
    </source>
</reference>
<feature type="transmembrane region" description="Helical" evidence="8">
    <location>
        <begin position="497"/>
        <end position="520"/>
    </location>
</feature>
<name>A0A6V8PAS1_9ACTN</name>
<comment type="subcellular location">
    <subcellularLocation>
        <location evidence="1">Cell membrane</location>
        <topology evidence="1">Multi-pass membrane protein</topology>
    </subcellularLocation>
</comment>
<comment type="caution">
    <text evidence="9">The sequence shown here is derived from an EMBL/GenBank/DDBJ whole genome shotgun (WGS) entry which is preliminary data.</text>
</comment>
<protein>
    <recommendedName>
        <fullName evidence="11">Glycosyltransferase RgtA/B/C/D-like domain-containing protein</fullName>
    </recommendedName>
</protein>
<organism evidence="9 10">
    <name type="scientific">Candidatus Hakubella thermalkaliphila</name>
    <dbReference type="NCBI Taxonomy" id="2754717"/>
    <lineage>
        <taxon>Bacteria</taxon>
        <taxon>Bacillati</taxon>
        <taxon>Actinomycetota</taxon>
        <taxon>Actinomycetota incertae sedis</taxon>
        <taxon>Candidatus Hakubellales</taxon>
        <taxon>Candidatus Hakubellaceae</taxon>
        <taxon>Candidatus Hakubella</taxon>
    </lineage>
</organism>
<evidence type="ECO:0000313" key="10">
    <source>
        <dbReference type="Proteomes" id="UP000591948"/>
    </source>
</evidence>
<sequence length="524" mass="59697">MKASPGLKTLCCSLVESRAGLNPRRNICRKIYLSLFLSLLTFFILTAPGAIHEADGISMYEVTKSIIEKGDFSVPSENVLGTPGLFGKSYSPFGIGQSILAIPLYVLGKVLAAGVGLEPRFMTKFTVSLFNPIVTALTCILISKFCQRFGLSLKTSIPISILYGLGTMAWNYSKTFFSDPLAGLLILGSAYIISLSINGKYMRNIALSGILLGVAVTTRIASIVAIPAFLIYLWSISPKSHRLERFLRSVTLFSSIITFFLILVGVYNYVRFGSIFNTGYTYEYAGFETPLLQGLYGFLLSSGRSVFLFNPILILALIPIPKMFREHRKEFILFSLIVVSHLILYSTYRYWHSNPVWGPRYMLVAVPYLMILVGFLLENLKTKGMAIMVAFLVILSFFIQVSSVLVIYQRYYYDIFLKYEDSYLEKIIYEPRYSPLIGQWREIEFVRQKSLERGLLKAMAQKQLTASEPQFESSKERIAHLLQSNVFYNSFHFWLLYLYYFGFPLKMIIGIFSVLLLYLIRRWQ</sequence>
<dbReference type="GO" id="GO:0016763">
    <property type="term" value="F:pentosyltransferase activity"/>
    <property type="evidence" value="ECO:0007669"/>
    <property type="project" value="TreeGrafter"/>
</dbReference>